<keyword evidence="1" id="KW-0479">Metal-binding</keyword>
<dbReference type="SMART" id="SM00575">
    <property type="entry name" value="ZnF_PMZ"/>
    <property type="match status" value="1"/>
</dbReference>
<evidence type="ECO:0000256" key="3">
    <source>
        <dbReference type="ARBA" id="ARBA00022833"/>
    </source>
</evidence>
<protein>
    <submittedName>
        <fullName evidence="6">(rape) hypothetical protein</fullName>
    </submittedName>
</protein>
<dbReference type="PANTHER" id="PTHR31973">
    <property type="entry name" value="POLYPROTEIN, PUTATIVE-RELATED"/>
    <property type="match status" value="1"/>
</dbReference>
<dbReference type="EMBL" id="HG994363">
    <property type="protein sequence ID" value="CAF2044411.1"/>
    <property type="molecule type" value="Genomic_DNA"/>
</dbReference>
<evidence type="ECO:0000313" key="6">
    <source>
        <dbReference type="EMBL" id="CAF2044411.1"/>
    </source>
</evidence>
<dbReference type="GO" id="GO:0008270">
    <property type="term" value="F:zinc ion binding"/>
    <property type="evidence" value="ECO:0007669"/>
    <property type="project" value="UniProtKB-KW"/>
</dbReference>
<sequence length="164" mass="18354">MNWFAERRNVTAVGNGRLTARVNEILEGNFENSGGMLVRRINNVEFEVKDKVGSSYHVNLLEKTCSCFSFQKLLIPCSHAIASAINEKVRIESLVSDFYSLETLTSAYAEDIVPITTETEIREGIFGKEGESVIIFPPSSRRPPGRPRKSRILSTGEIRVNKTC</sequence>
<dbReference type="PROSITE" id="PS50966">
    <property type="entry name" value="ZF_SWIM"/>
    <property type="match status" value="1"/>
</dbReference>
<organism evidence="6">
    <name type="scientific">Brassica napus</name>
    <name type="common">Rape</name>
    <dbReference type="NCBI Taxonomy" id="3708"/>
    <lineage>
        <taxon>Eukaryota</taxon>
        <taxon>Viridiplantae</taxon>
        <taxon>Streptophyta</taxon>
        <taxon>Embryophyta</taxon>
        <taxon>Tracheophyta</taxon>
        <taxon>Spermatophyta</taxon>
        <taxon>Magnoliopsida</taxon>
        <taxon>eudicotyledons</taxon>
        <taxon>Gunneridae</taxon>
        <taxon>Pentapetalae</taxon>
        <taxon>rosids</taxon>
        <taxon>malvids</taxon>
        <taxon>Brassicales</taxon>
        <taxon>Brassicaceae</taxon>
        <taxon>Brassiceae</taxon>
        <taxon>Brassica</taxon>
    </lineage>
</organism>
<reference evidence="6" key="1">
    <citation type="submission" date="2021-01" db="EMBL/GenBank/DDBJ databases">
        <authorList>
            <consortium name="Genoscope - CEA"/>
            <person name="William W."/>
        </authorList>
    </citation>
    <scope>NUCLEOTIDE SEQUENCE</scope>
</reference>
<keyword evidence="3" id="KW-0862">Zinc</keyword>
<dbReference type="PANTHER" id="PTHR31973:SF113">
    <property type="entry name" value="PROTEIN FAR1-RELATED SEQUENCE 5-LIKE"/>
    <property type="match status" value="1"/>
</dbReference>
<evidence type="ECO:0000256" key="2">
    <source>
        <dbReference type="ARBA" id="ARBA00022771"/>
    </source>
</evidence>
<evidence type="ECO:0000259" key="5">
    <source>
        <dbReference type="PROSITE" id="PS50966"/>
    </source>
</evidence>
<dbReference type="Proteomes" id="UP001295469">
    <property type="component" value="Chromosome A09"/>
</dbReference>
<name>A0A816P576_BRANA</name>
<dbReference type="InterPro" id="IPR006564">
    <property type="entry name" value="Znf_PMZ"/>
</dbReference>
<keyword evidence="2 4" id="KW-0863">Zinc-finger</keyword>
<dbReference type="AlphaFoldDB" id="A0A816P576"/>
<feature type="domain" description="SWIM-type" evidence="5">
    <location>
        <begin position="56"/>
        <end position="88"/>
    </location>
</feature>
<proteinExistence type="predicted"/>
<dbReference type="Pfam" id="PF04434">
    <property type="entry name" value="SWIM"/>
    <property type="match status" value="1"/>
</dbReference>
<gene>
    <name evidence="6" type="ORF">DARMORV10_A09P34770.1</name>
</gene>
<dbReference type="InterPro" id="IPR007527">
    <property type="entry name" value="Znf_SWIM"/>
</dbReference>
<accession>A0A816P576</accession>
<evidence type="ECO:0000256" key="1">
    <source>
        <dbReference type="ARBA" id="ARBA00022723"/>
    </source>
</evidence>
<evidence type="ECO:0000256" key="4">
    <source>
        <dbReference type="PROSITE-ProRule" id="PRU00325"/>
    </source>
</evidence>